<dbReference type="WBParaSite" id="ASIM_0000747501-mRNA-1">
    <property type="protein sequence ID" value="ASIM_0000747501-mRNA-1"/>
    <property type="gene ID" value="ASIM_0000747501"/>
</dbReference>
<name>A0A0M3JIK9_ANISI</name>
<evidence type="ECO:0000313" key="1">
    <source>
        <dbReference type="EMBL" id="VDK28803.1"/>
    </source>
</evidence>
<dbReference type="EMBL" id="UYRR01017161">
    <property type="protein sequence ID" value="VDK28803.1"/>
    <property type="molecule type" value="Genomic_DNA"/>
</dbReference>
<evidence type="ECO:0000313" key="3">
    <source>
        <dbReference type="WBParaSite" id="ASIM_0000747501-mRNA-1"/>
    </source>
</evidence>
<organism evidence="3">
    <name type="scientific">Anisakis simplex</name>
    <name type="common">Herring worm</name>
    <dbReference type="NCBI Taxonomy" id="6269"/>
    <lineage>
        <taxon>Eukaryota</taxon>
        <taxon>Metazoa</taxon>
        <taxon>Ecdysozoa</taxon>
        <taxon>Nematoda</taxon>
        <taxon>Chromadorea</taxon>
        <taxon>Rhabditida</taxon>
        <taxon>Spirurina</taxon>
        <taxon>Ascaridomorpha</taxon>
        <taxon>Ascaridoidea</taxon>
        <taxon>Anisakidae</taxon>
        <taxon>Anisakis</taxon>
        <taxon>Anisakis simplex complex</taxon>
    </lineage>
</organism>
<reference evidence="1 2" key="2">
    <citation type="submission" date="2018-11" db="EMBL/GenBank/DDBJ databases">
        <authorList>
            <consortium name="Pathogen Informatics"/>
        </authorList>
    </citation>
    <scope>NUCLEOTIDE SEQUENCE [LARGE SCALE GENOMIC DNA]</scope>
</reference>
<reference evidence="3" key="1">
    <citation type="submission" date="2017-02" db="UniProtKB">
        <authorList>
            <consortium name="WormBaseParasite"/>
        </authorList>
    </citation>
    <scope>IDENTIFICATION</scope>
</reference>
<dbReference type="AlphaFoldDB" id="A0A0M3JIK9"/>
<accession>A0A0M3JIK9</accession>
<evidence type="ECO:0000313" key="2">
    <source>
        <dbReference type="Proteomes" id="UP000267096"/>
    </source>
</evidence>
<keyword evidence="2" id="KW-1185">Reference proteome</keyword>
<protein>
    <submittedName>
        <fullName evidence="1 3">Uncharacterized protein</fullName>
    </submittedName>
</protein>
<sequence>MKDISEGAEDRGVCVVVDGTSGFIVKISGLSCSSAVVDCISGLCVVIDVVSGFCVVNAEIIPVNNDNIKCCNDRN</sequence>
<proteinExistence type="predicted"/>
<dbReference type="Proteomes" id="UP000267096">
    <property type="component" value="Unassembled WGS sequence"/>
</dbReference>
<gene>
    <name evidence="1" type="ORF">ASIM_LOCUS7243</name>
</gene>